<keyword evidence="5" id="KW-0804">Transcription</keyword>
<dbReference type="Proteomes" id="UP000178606">
    <property type="component" value="Unassembled WGS sequence"/>
</dbReference>
<dbReference type="PANTHER" id="PTHR32071">
    <property type="entry name" value="TRANSCRIPTIONAL REGULATORY PROTEIN"/>
    <property type="match status" value="1"/>
</dbReference>
<dbReference type="InterPro" id="IPR003593">
    <property type="entry name" value="AAA+_ATPase"/>
</dbReference>
<protein>
    <recommendedName>
        <fullName evidence="6">Sigma-54 factor interaction domain-containing protein</fullName>
    </recommendedName>
</protein>
<proteinExistence type="predicted"/>
<dbReference type="Gene3D" id="3.40.50.300">
    <property type="entry name" value="P-loop containing nucleotide triphosphate hydrolases"/>
    <property type="match status" value="1"/>
</dbReference>
<evidence type="ECO:0000313" key="8">
    <source>
        <dbReference type="Proteomes" id="UP000178606"/>
    </source>
</evidence>
<dbReference type="GO" id="GO:0003677">
    <property type="term" value="F:DNA binding"/>
    <property type="evidence" value="ECO:0007669"/>
    <property type="project" value="UniProtKB-KW"/>
</dbReference>
<dbReference type="CDD" id="cd00009">
    <property type="entry name" value="AAA"/>
    <property type="match status" value="1"/>
</dbReference>
<feature type="domain" description="Sigma-54 factor interaction" evidence="6">
    <location>
        <begin position="328"/>
        <end position="557"/>
    </location>
</feature>
<keyword evidence="4" id="KW-0238">DNA-binding</keyword>
<evidence type="ECO:0000256" key="3">
    <source>
        <dbReference type="ARBA" id="ARBA00023015"/>
    </source>
</evidence>
<dbReference type="PROSITE" id="PS50045">
    <property type="entry name" value="SIGMA54_INTERACT_4"/>
    <property type="match status" value="1"/>
</dbReference>
<evidence type="ECO:0000313" key="7">
    <source>
        <dbReference type="EMBL" id="OGG44225.1"/>
    </source>
</evidence>
<dbReference type="Pfam" id="PF25601">
    <property type="entry name" value="AAA_lid_14"/>
    <property type="match status" value="1"/>
</dbReference>
<evidence type="ECO:0000256" key="1">
    <source>
        <dbReference type="ARBA" id="ARBA00022741"/>
    </source>
</evidence>
<keyword evidence="1" id="KW-0547">Nucleotide-binding</keyword>
<dbReference type="Pfam" id="PF00158">
    <property type="entry name" value="Sigma54_activat"/>
    <property type="match status" value="1"/>
</dbReference>
<dbReference type="PROSITE" id="PS00688">
    <property type="entry name" value="SIGMA54_INTERACT_3"/>
    <property type="match status" value="1"/>
</dbReference>
<dbReference type="SMART" id="SM00382">
    <property type="entry name" value="AAA"/>
    <property type="match status" value="1"/>
</dbReference>
<dbReference type="EMBL" id="MFKF01000410">
    <property type="protein sequence ID" value="OGG44225.1"/>
    <property type="molecule type" value="Genomic_DNA"/>
</dbReference>
<dbReference type="InterPro" id="IPR058031">
    <property type="entry name" value="AAA_lid_NorR"/>
</dbReference>
<dbReference type="InterPro" id="IPR027417">
    <property type="entry name" value="P-loop_NTPase"/>
</dbReference>
<dbReference type="FunFam" id="3.40.50.300:FF:000006">
    <property type="entry name" value="DNA-binding transcriptional regulator NtrC"/>
    <property type="match status" value="1"/>
</dbReference>
<dbReference type="SUPFAM" id="SSF52540">
    <property type="entry name" value="P-loop containing nucleoside triphosphate hydrolases"/>
    <property type="match status" value="1"/>
</dbReference>
<dbReference type="Gene3D" id="1.10.8.60">
    <property type="match status" value="1"/>
</dbReference>
<dbReference type="PANTHER" id="PTHR32071:SF117">
    <property type="entry name" value="PTS-DEPENDENT DIHYDROXYACETONE KINASE OPERON REGULATORY PROTEIN-RELATED"/>
    <property type="match status" value="1"/>
</dbReference>
<comment type="caution">
    <text evidence="7">The sequence shown here is derived from an EMBL/GenBank/DDBJ whole genome shotgun (WGS) entry which is preliminary data.</text>
</comment>
<dbReference type="PROSITE" id="PS00675">
    <property type="entry name" value="SIGMA54_INTERACT_1"/>
    <property type="match status" value="1"/>
</dbReference>
<evidence type="ECO:0000259" key="6">
    <source>
        <dbReference type="PROSITE" id="PS50045"/>
    </source>
</evidence>
<dbReference type="InterPro" id="IPR002078">
    <property type="entry name" value="Sigma_54_int"/>
</dbReference>
<evidence type="ECO:0000256" key="4">
    <source>
        <dbReference type="ARBA" id="ARBA00023125"/>
    </source>
</evidence>
<keyword evidence="2" id="KW-0067">ATP-binding</keyword>
<evidence type="ECO:0000256" key="2">
    <source>
        <dbReference type="ARBA" id="ARBA00022840"/>
    </source>
</evidence>
<dbReference type="GO" id="GO:0005524">
    <property type="term" value="F:ATP binding"/>
    <property type="evidence" value="ECO:0007669"/>
    <property type="project" value="UniProtKB-KW"/>
</dbReference>
<keyword evidence="3" id="KW-0805">Transcription regulation</keyword>
<evidence type="ECO:0000256" key="5">
    <source>
        <dbReference type="ARBA" id="ARBA00023163"/>
    </source>
</evidence>
<gene>
    <name evidence="7" type="ORF">A3F84_09510</name>
</gene>
<dbReference type="GO" id="GO:0006355">
    <property type="term" value="P:regulation of DNA-templated transcription"/>
    <property type="evidence" value="ECO:0007669"/>
    <property type="project" value="InterPro"/>
</dbReference>
<organism evidence="7 8">
    <name type="scientific">Handelsmanbacteria sp. (strain RIFCSPLOWO2_12_FULL_64_10)</name>
    <dbReference type="NCBI Taxonomy" id="1817868"/>
    <lineage>
        <taxon>Bacteria</taxon>
        <taxon>Candidatus Handelsmaniibacteriota</taxon>
    </lineage>
</organism>
<dbReference type="InterPro" id="IPR025944">
    <property type="entry name" value="Sigma_54_int_dom_CS"/>
</dbReference>
<dbReference type="InterPro" id="IPR025943">
    <property type="entry name" value="Sigma_54_int_dom_ATP-bd_2"/>
</dbReference>
<reference evidence="7 8" key="1">
    <citation type="journal article" date="2016" name="Nat. Commun.">
        <title>Thousands of microbial genomes shed light on interconnected biogeochemical processes in an aquifer system.</title>
        <authorList>
            <person name="Anantharaman K."/>
            <person name="Brown C.T."/>
            <person name="Hug L.A."/>
            <person name="Sharon I."/>
            <person name="Castelle C.J."/>
            <person name="Probst A.J."/>
            <person name="Thomas B.C."/>
            <person name="Singh A."/>
            <person name="Wilkins M.J."/>
            <person name="Karaoz U."/>
            <person name="Brodie E.L."/>
            <person name="Williams K.H."/>
            <person name="Hubbard S.S."/>
            <person name="Banfield J.F."/>
        </authorList>
    </citation>
    <scope>NUCLEOTIDE SEQUENCE [LARGE SCALE GENOMIC DNA]</scope>
    <source>
        <strain evidence="8">RIFCSPLOWO2_12_FULL_64_10</strain>
    </source>
</reference>
<dbReference type="InterPro" id="IPR025662">
    <property type="entry name" value="Sigma_54_int_dom_ATP-bd_1"/>
</dbReference>
<name>A0A1F6C4V1_HANXR</name>
<accession>A0A1F6C4V1</accession>
<dbReference type="PROSITE" id="PS00676">
    <property type="entry name" value="SIGMA54_INTERACT_2"/>
    <property type="match status" value="1"/>
</dbReference>
<dbReference type="AlphaFoldDB" id="A0A1F6C4V1"/>
<sequence>MTRRTAPARHVPEPDLLKRLRRAVQMSGLTADISSKSASAQAILVTSRVAQTAIDHLHALNPAAGERLLEELRSLADPEAFELVTQGRGYIFFHVAHFLHEFGKHHAGLPDARSFCVGVGKAGGGLQIKPETDILSLVRLLITALPADDDRRNFGLLIQTLAPLMLDKVFTTRRFHLDALPEGQDRLRIALRYADPDRVKTSLKGLGLEGDVGTFFLNSALQIQGTIQLGLDTFTQEAQNGIEMGVLIEDRDRKAQEEIERTCSCAWTVAWRPDIRLRRLLDPEEVLAQVRTIYETLHKRDLEYFQERVKTLEMRVQALEEGDQFHDLIGKSPQMRQIYRLIQQVAPSDLSVLIRGESGAGKELVAMAIHQSSARRECPFVAVNCAALPETLLESELFGHEKGAFTGADRAKPGRFEMADGGTLFLDEVGDIPLTTQVKLLRVLEAKAFERVGGTQTVSADVRILGATHRDLEDLIARGLFREDLYFRLNVLPVHLPPLREHREDIPLLAHAFLRRIALRSGRDVRGLSRGAIERLTTHPWPGNIRELQNVLERAVAVYAKGPTLTESDIAQALGVQGRQAPAPPLSLRQQRVLDAIRRAKAGCTVEDLLSLVASAERAGGTSRRTLQNDLRKLSVLGHVTYHKQGSARRYVATSR</sequence>